<dbReference type="SUPFAM" id="SSF55874">
    <property type="entry name" value="ATPase domain of HSP90 chaperone/DNA topoisomerase II/histidine kinase"/>
    <property type="match status" value="1"/>
</dbReference>
<keyword evidence="4" id="KW-0597">Phosphoprotein</keyword>
<evidence type="ECO:0000256" key="6">
    <source>
        <dbReference type="ARBA" id="ARBA00022741"/>
    </source>
</evidence>
<dbReference type="GO" id="GO:0009927">
    <property type="term" value="F:histidine phosphotransfer kinase activity"/>
    <property type="evidence" value="ECO:0007669"/>
    <property type="project" value="TreeGrafter"/>
</dbReference>
<dbReference type="Pfam" id="PF01590">
    <property type="entry name" value="GAF"/>
    <property type="match status" value="1"/>
</dbReference>
<dbReference type="eggNOG" id="COG2205">
    <property type="taxonomic scope" value="Bacteria"/>
</dbReference>
<dbReference type="Pfam" id="PF00989">
    <property type="entry name" value="PAS"/>
    <property type="match status" value="1"/>
</dbReference>
<proteinExistence type="predicted"/>
<feature type="transmembrane region" description="Helical" evidence="12">
    <location>
        <begin position="61"/>
        <end position="81"/>
    </location>
</feature>
<dbReference type="EC" id="2.7.13.3" evidence="3"/>
<dbReference type="SMART" id="SM00388">
    <property type="entry name" value="HisKA"/>
    <property type="match status" value="1"/>
</dbReference>
<evidence type="ECO:0000256" key="3">
    <source>
        <dbReference type="ARBA" id="ARBA00012438"/>
    </source>
</evidence>
<feature type="domain" description="PAC" evidence="15">
    <location>
        <begin position="317"/>
        <end position="368"/>
    </location>
</feature>
<dbReference type="InterPro" id="IPR029016">
    <property type="entry name" value="GAF-like_dom_sf"/>
</dbReference>
<comment type="subcellular location">
    <subcellularLocation>
        <location evidence="2">Membrane</location>
    </subcellularLocation>
</comment>
<dbReference type="InterPro" id="IPR003018">
    <property type="entry name" value="GAF"/>
</dbReference>
<protein>
    <recommendedName>
        <fullName evidence="3">histidine kinase</fullName>
        <ecNumber evidence="3">2.7.13.3</ecNumber>
    </recommendedName>
</protein>
<keyword evidence="12" id="KW-1133">Transmembrane helix</keyword>
<keyword evidence="11" id="KW-0175">Coiled coil</keyword>
<dbReference type="Pfam" id="PF02518">
    <property type="entry name" value="HATPase_c"/>
    <property type="match status" value="1"/>
</dbReference>
<dbReference type="InterPro" id="IPR000014">
    <property type="entry name" value="PAS"/>
</dbReference>
<reference evidence="16 17" key="1">
    <citation type="submission" date="2014-07" db="EMBL/GenBank/DDBJ databases">
        <title>Tepidicaulis marinum gen. nov., sp. nov., a novel marine bacterium denitrifying nitrate to nitrous oxide strictly under microaerobic conditions.</title>
        <authorList>
            <person name="Takeuchi M."/>
            <person name="Yamagishi T."/>
            <person name="Kamagata Y."/>
            <person name="Oshima K."/>
            <person name="Hattori M."/>
            <person name="Katayama T."/>
            <person name="Hanada S."/>
            <person name="Tamaki H."/>
            <person name="Marumo K."/>
            <person name="Maeda H."/>
            <person name="Nedachi M."/>
            <person name="Iwasaki W."/>
            <person name="Suwa Y."/>
            <person name="Sakata S."/>
        </authorList>
    </citation>
    <scope>NUCLEOTIDE SEQUENCE [LARGE SCALE GENOMIC DNA]</scope>
    <source>
        <strain evidence="16 17">MA2</strain>
    </source>
</reference>
<dbReference type="Gene3D" id="3.30.450.20">
    <property type="entry name" value="PAS domain"/>
    <property type="match status" value="1"/>
</dbReference>
<dbReference type="InterPro" id="IPR003594">
    <property type="entry name" value="HATPase_dom"/>
</dbReference>
<dbReference type="STRING" id="1333998.M2A_1938"/>
<dbReference type="PANTHER" id="PTHR43047">
    <property type="entry name" value="TWO-COMPONENT HISTIDINE PROTEIN KINASE"/>
    <property type="match status" value="1"/>
</dbReference>
<sequence>MRVQNGPEDGGASALEVPADTYRRIRFDQIKRLVNGHIAVLPALPLLSLFFAFFLESTYPPFVPALWVGAMCLHAALVWGVRWMMQKDMAAVAADPEKWARLYGWTCLFGSFAWSAIVPVFWNPAVPEQSLYTLLVLICTSFFTVTSMTTIPRVFVMSNLPYLIVMAAGAFALPQIVNPVIFPINVIVLCVNYFIALRSAKRDFDNNLIHIANEELIGDLERARDISEDALASAKRANADLSSQEELFRALVENAKEGIILTDQAGNIRYMSPSIKHLGYDATTFLGVPLPDLIPPDTRRKAIEHFSLQTDAPYTPLLLTDQILTPTGRRIWIEARITDMRHDPNVGGFIANVRDVTERKHIDDELSEHLEILNALAQDAPLDTILRRLTYDIEKTNPALRALLVTVEEGLPQSVVAPSLPRAIRDKLESGEISHDTLLHKRDMRLGQGAIVPDIGAGKVDAQLAGCLKQIGLRAFWSQPIVSRKGRLLGVLAVFHIQPHTPSTKELSKTDGAAHLAGLAIERRQSEGELREAMERAELANRAKSRFLATMSHELRTPLNAIIGFSEIMHTQLFGPLGDRHYTDYAKDILTSGRHLLSVIDDILDISKIEAGRYELEAREIAIGDAVEWSVLLTQPKANEKHITIMMELAPDLPPILADLRAIRQILLNLLSNAVKFTPEHGTITIAAERAANGGLNFSVTDNGLGIPADKIDYVMQPFGQATNHTSEYQSGTGLGLPICKSLIEMHNGRFTLESEEGKGTRVTLWLPPERLCLEDEPVAAS</sequence>
<keyword evidence="6" id="KW-0547">Nucleotide-binding</keyword>
<feature type="domain" description="PAS" evidence="14">
    <location>
        <begin position="244"/>
        <end position="278"/>
    </location>
</feature>
<dbReference type="CDD" id="cd16922">
    <property type="entry name" value="HATPase_EvgS-ArcB-TorS-like"/>
    <property type="match status" value="1"/>
</dbReference>
<dbReference type="SMART" id="SM00387">
    <property type="entry name" value="HATPase_c"/>
    <property type="match status" value="1"/>
</dbReference>
<dbReference type="CDD" id="cd00130">
    <property type="entry name" value="PAS"/>
    <property type="match status" value="1"/>
</dbReference>
<dbReference type="InterPro" id="IPR035965">
    <property type="entry name" value="PAS-like_dom_sf"/>
</dbReference>
<dbReference type="PRINTS" id="PR00344">
    <property type="entry name" value="BCTRLSENSOR"/>
</dbReference>
<evidence type="ECO:0000256" key="10">
    <source>
        <dbReference type="ARBA" id="ARBA00023136"/>
    </source>
</evidence>
<dbReference type="Gene3D" id="3.30.565.10">
    <property type="entry name" value="Histidine kinase-like ATPase, C-terminal domain"/>
    <property type="match status" value="1"/>
</dbReference>
<evidence type="ECO:0000256" key="5">
    <source>
        <dbReference type="ARBA" id="ARBA00022679"/>
    </source>
</evidence>
<feature type="transmembrane region" description="Helical" evidence="12">
    <location>
        <begin position="129"/>
        <end position="147"/>
    </location>
</feature>
<dbReference type="GO" id="GO:0005524">
    <property type="term" value="F:ATP binding"/>
    <property type="evidence" value="ECO:0007669"/>
    <property type="project" value="UniProtKB-KW"/>
</dbReference>
<evidence type="ECO:0000256" key="2">
    <source>
        <dbReference type="ARBA" id="ARBA00004370"/>
    </source>
</evidence>
<dbReference type="AlphaFoldDB" id="A0A081BBM1"/>
<keyword evidence="8" id="KW-0067">ATP-binding</keyword>
<evidence type="ECO:0000256" key="4">
    <source>
        <dbReference type="ARBA" id="ARBA00022553"/>
    </source>
</evidence>
<dbReference type="FunFam" id="3.30.565.10:FF:000006">
    <property type="entry name" value="Sensor histidine kinase WalK"/>
    <property type="match status" value="1"/>
</dbReference>
<organism evidence="16 17">
    <name type="scientific">Tepidicaulis marinus</name>
    <dbReference type="NCBI Taxonomy" id="1333998"/>
    <lineage>
        <taxon>Bacteria</taxon>
        <taxon>Pseudomonadati</taxon>
        <taxon>Pseudomonadota</taxon>
        <taxon>Alphaproteobacteria</taxon>
        <taxon>Hyphomicrobiales</taxon>
        <taxon>Parvibaculaceae</taxon>
        <taxon>Tepidicaulis</taxon>
    </lineage>
</organism>
<keyword evidence="10 12" id="KW-0472">Membrane</keyword>
<evidence type="ECO:0000256" key="1">
    <source>
        <dbReference type="ARBA" id="ARBA00000085"/>
    </source>
</evidence>
<dbReference type="NCBIfam" id="TIGR00229">
    <property type="entry name" value="sensory_box"/>
    <property type="match status" value="1"/>
</dbReference>
<dbReference type="InterPro" id="IPR005467">
    <property type="entry name" value="His_kinase_dom"/>
</dbReference>
<dbReference type="Proteomes" id="UP000028702">
    <property type="component" value="Unassembled WGS sequence"/>
</dbReference>
<dbReference type="PROSITE" id="PS50112">
    <property type="entry name" value="PAS"/>
    <property type="match status" value="1"/>
</dbReference>
<comment type="catalytic activity">
    <reaction evidence="1">
        <text>ATP + protein L-histidine = ADP + protein N-phospho-L-histidine.</text>
        <dbReference type="EC" id="2.7.13.3"/>
    </reaction>
</comment>
<dbReference type="GO" id="GO:0000155">
    <property type="term" value="F:phosphorelay sensor kinase activity"/>
    <property type="evidence" value="ECO:0007669"/>
    <property type="project" value="InterPro"/>
</dbReference>
<comment type="caution">
    <text evidence="16">The sequence shown here is derived from an EMBL/GenBank/DDBJ whole genome shotgun (WGS) entry which is preliminary data.</text>
</comment>
<dbReference type="InterPro" id="IPR013767">
    <property type="entry name" value="PAS_fold"/>
</dbReference>
<dbReference type="InterPro" id="IPR036097">
    <property type="entry name" value="HisK_dim/P_sf"/>
</dbReference>
<dbReference type="FunFam" id="1.10.287.130:FF:000038">
    <property type="entry name" value="Sensory transduction histidine kinase"/>
    <property type="match status" value="1"/>
</dbReference>
<dbReference type="InterPro" id="IPR036890">
    <property type="entry name" value="HATPase_C_sf"/>
</dbReference>
<keyword evidence="9" id="KW-0902">Two-component regulatory system</keyword>
<dbReference type="PROSITE" id="PS50113">
    <property type="entry name" value="PAC"/>
    <property type="match status" value="1"/>
</dbReference>
<feature type="transmembrane region" description="Helical" evidence="12">
    <location>
        <begin position="180"/>
        <end position="197"/>
    </location>
</feature>
<dbReference type="Gene3D" id="1.10.287.130">
    <property type="match status" value="1"/>
</dbReference>
<dbReference type="Pfam" id="PF00512">
    <property type="entry name" value="HisKA"/>
    <property type="match status" value="1"/>
</dbReference>
<dbReference type="GO" id="GO:0006355">
    <property type="term" value="P:regulation of DNA-templated transcription"/>
    <property type="evidence" value="ECO:0007669"/>
    <property type="project" value="InterPro"/>
</dbReference>
<dbReference type="PROSITE" id="PS50109">
    <property type="entry name" value="HIS_KIN"/>
    <property type="match status" value="1"/>
</dbReference>
<feature type="transmembrane region" description="Helical" evidence="12">
    <location>
        <begin position="33"/>
        <end position="55"/>
    </location>
</feature>
<gene>
    <name evidence="16" type="ORF">M2A_1938</name>
</gene>
<evidence type="ECO:0000256" key="7">
    <source>
        <dbReference type="ARBA" id="ARBA00022777"/>
    </source>
</evidence>
<feature type="transmembrane region" description="Helical" evidence="12">
    <location>
        <begin position="102"/>
        <end position="123"/>
    </location>
</feature>
<dbReference type="SUPFAM" id="SSF47384">
    <property type="entry name" value="Homodimeric domain of signal transducing histidine kinase"/>
    <property type="match status" value="1"/>
</dbReference>
<dbReference type="SUPFAM" id="SSF55785">
    <property type="entry name" value="PYP-like sensor domain (PAS domain)"/>
    <property type="match status" value="1"/>
</dbReference>
<dbReference type="GO" id="GO:0005886">
    <property type="term" value="C:plasma membrane"/>
    <property type="evidence" value="ECO:0007669"/>
    <property type="project" value="TreeGrafter"/>
</dbReference>
<evidence type="ECO:0000256" key="9">
    <source>
        <dbReference type="ARBA" id="ARBA00023012"/>
    </source>
</evidence>
<dbReference type="Gene3D" id="3.30.450.40">
    <property type="match status" value="1"/>
</dbReference>
<dbReference type="SMART" id="SM00091">
    <property type="entry name" value="PAS"/>
    <property type="match status" value="1"/>
</dbReference>
<name>A0A081BBM1_9HYPH</name>
<dbReference type="SUPFAM" id="SSF55781">
    <property type="entry name" value="GAF domain-like"/>
    <property type="match status" value="1"/>
</dbReference>
<dbReference type="CDD" id="cd00082">
    <property type="entry name" value="HisKA"/>
    <property type="match status" value="1"/>
</dbReference>
<dbReference type="InterPro" id="IPR004358">
    <property type="entry name" value="Sig_transdc_His_kin-like_C"/>
</dbReference>
<evidence type="ECO:0000256" key="12">
    <source>
        <dbReference type="SAM" id="Phobius"/>
    </source>
</evidence>
<dbReference type="SMART" id="SM00065">
    <property type="entry name" value="GAF"/>
    <property type="match status" value="1"/>
</dbReference>
<evidence type="ECO:0000256" key="8">
    <source>
        <dbReference type="ARBA" id="ARBA00022840"/>
    </source>
</evidence>
<keyword evidence="5" id="KW-0808">Transferase</keyword>
<evidence type="ECO:0000313" key="17">
    <source>
        <dbReference type="Proteomes" id="UP000028702"/>
    </source>
</evidence>
<evidence type="ECO:0000259" key="15">
    <source>
        <dbReference type="PROSITE" id="PS50113"/>
    </source>
</evidence>
<dbReference type="InterPro" id="IPR003661">
    <property type="entry name" value="HisK_dim/P_dom"/>
</dbReference>
<dbReference type="PANTHER" id="PTHR43047:SF63">
    <property type="entry name" value="HISTIDINE KINASE"/>
    <property type="match status" value="1"/>
</dbReference>
<feature type="domain" description="Histidine kinase" evidence="13">
    <location>
        <begin position="550"/>
        <end position="771"/>
    </location>
</feature>
<evidence type="ECO:0000313" key="16">
    <source>
        <dbReference type="EMBL" id="GAK45439.1"/>
    </source>
</evidence>
<keyword evidence="17" id="KW-1185">Reference proteome</keyword>
<keyword evidence="12" id="KW-0812">Transmembrane</keyword>
<dbReference type="InterPro" id="IPR000700">
    <property type="entry name" value="PAS-assoc_C"/>
</dbReference>
<feature type="coiled-coil region" evidence="11">
    <location>
        <begin position="516"/>
        <end position="543"/>
    </location>
</feature>
<evidence type="ECO:0000259" key="14">
    <source>
        <dbReference type="PROSITE" id="PS50112"/>
    </source>
</evidence>
<dbReference type="EMBL" id="BBIO01000009">
    <property type="protein sequence ID" value="GAK45439.1"/>
    <property type="molecule type" value="Genomic_DNA"/>
</dbReference>
<evidence type="ECO:0000256" key="11">
    <source>
        <dbReference type="SAM" id="Coils"/>
    </source>
</evidence>
<accession>A0A081BBM1</accession>
<evidence type="ECO:0000259" key="13">
    <source>
        <dbReference type="PROSITE" id="PS50109"/>
    </source>
</evidence>
<keyword evidence="7 16" id="KW-0418">Kinase</keyword>